<accession>A0A2T5IW83</accession>
<gene>
    <name evidence="6" type="ORF">C8N29_11420</name>
</gene>
<dbReference type="AlphaFoldDB" id="A0A2T5IW83"/>
<organism evidence="6 7">
    <name type="scientific">Agitococcus lubricus</name>
    <dbReference type="NCBI Taxonomy" id="1077255"/>
    <lineage>
        <taxon>Bacteria</taxon>
        <taxon>Pseudomonadati</taxon>
        <taxon>Pseudomonadota</taxon>
        <taxon>Gammaproteobacteria</taxon>
        <taxon>Moraxellales</taxon>
        <taxon>Moraxellaceae</taxon>
        <taxon>Agitococcus</taxon>
    </lineage>
</organism>
<name>A0A2T5IW83_9GAMM</name>
<dbReference type="SUPFAM" id="SSF111369">
    <property type="entry name" value="HlyD-like secretion proteins"/>
    <property type="match status" value="1"/>
</dbReference>
<evidence type="ECO:0000259" key="3">
    <source>
        <dbReference type="Pfam" id="PF25876"/>
    </source>
</evidence>
<proteinExistence type="inferred from homology"/>
<comment type="caution">
    <text evidence="6">The sequence shown here is derived from an EMBL/GenBank/DDBJ whole genome shotgun (WGS) entry which is preliminary data.</text>
</comment>
<sequence>MKRLSLIVMVLVLIAGGVWGYRAQTQTADQTIYRQQTISRGDVSQTISATGTLNPVRVVSVGTQVSGTVKKLNVDFNDKVSQGQILLTLDTDLMQAKLAQSEALLHSAQAKLTLAQANHKRMRELFAQQYISQQELDQSDADLAANVAQYAQVKAQVQSDRINLANTVIRSPVAGVVIDRSVDEGQTVAASFQTPTLIKIAQDLSKMQINASFSEADLGKLSVGQQANFRVDAFPNGQYQGTVRQIRLNPSTQQNVVTYDVVIDVANPELKLLPGMTAYVDIDLEHKENVLLVPNAALRFKPSTKESENKTQTTTSRKPKRERGMATVYVLTADGQLKAIPFKAGISDGKFTEVQSAALKEGMSVIVGDGQTAKQSSKNSAPMRGF</sequence>
<evidence type="ECO:0000313" key="7">
    <source>
        <dbReference type="Proteomes" id="UP000244223"/>
    </source>
</evidence>
<dbReference type="RefSeq" id="WP_107866466.1">
    <property type="nucleotide sequence ID" value="NZ_QAON01000014.1"/>
</dbReference>
<evidence type="ECO:0000256" key="2">
    <source>
        <dbReference type="SAM" id="MobiDB-lite"/>
    </source>
</evidence>
<feature type="domain" description="Multidrug resistance protein MdtA-like alpha-helical hairpin" evidence="3">
    <location>
        <begin position="98"/>
        <end position="167"/>
    </location>
</feature>
<dbReference type="EMBL" id="QAON01000014">
    <property type="protein sequence ID" value="PTQ88162.1"/>
    <property type="molecule type" value="Genomic_DNA"/>
</dbReference>
<dbReference type="Proteomes" id="UP000244223">
    <property type="component" value="Unassembled WGS sequence"/>
</dbReference>
<evidence type="ECO:0000259" key="5">
    <source>
        <dbReference type="Pfam" id="PF25954"/>
    </source>
</evidence>
<feature type="region of interest" description="Disordered" evidence="2">
    <location>
        <begin position="302"/>
        <end position="324"/>
    </location>
</feature>
<evidence type="ECO:0000313" key="6">
    <source>
        <dbReference type="EMBL" id="PTQ88162.1"/>
    </source>
</evidence>
<dbReference type="InterPro" id="IPR058792">
    <property type="entry name" value="Beta-barrel_RND_2"/>
</dbReference>
<dbReference type="InterPro" id="IPR058624">
    <property type="entry name" value="MdtA-like_HH"/>
</dbReference>
<dbReference type="OrthoDB" id="9810430at2"/>
<dbReference type="GO" id="GO:1990281">
    <property type="term" value="C:efflux pump complex"/>
    <property type="evidence" value="ECO:0007669"/>
    <property type="project" value="TreeGrafter"/>
</dbReference>
<dbReference type="Pfam" id="PF25954">
    <property type="entry name" value="Beta-barrel_RND_2"/>
    <property type="match status" value="1"/>
</dbReference>
<dbReference type="InterPro" id="IPR006143">
    <property type="entry name" value="RND_pump_MFP"/>
</dbReference>
<protein>
    <submittedName>
        <fullName evidence="6">HlyD family secretion protein</fullName>
    </submittedName>
</protein>
<dbReference type="PANTHER" id="PTHR30469">
    <property type="entry name" value="MULTIDRUG RESISTANCE PROTEIN MDTA"/>
    <property type="match status" value="1"/>
</dbReference>
<evidence type="ECO:0000259" key="4">
    <source>
        <dbReference type="Pfam" id="PF25917"/>
    </source>
</evidence>
<dbReference type="Gene3D" id="2.40.30.170">
    <property type="match status" value="1"/>
</dbReference>
<keyword evidence="7" id="KW-1185">Reference proteome</keyword>
<dbReference type="PANTHER" id="PTHR30469:SF33">
    <property type="entry name" value="SLR1207 PROTEIN"/>
    <property type="match status" value="1"/>
</dbReference>
<comment type="similarity">
    <text evidence="1">Belongs to the membrane fusion protein (MFP) (TC 8.A.1) family.</text>
</comment>
<dbReference type="Gene3D" id="1.10.287.470">
    <property type="entry name" value="Helix hairpin bin"/>
    <property type="match status" value="1"/>
</dbReference>
<dbReference type="NCBIfam" id="TIGR01730">
    <property type="entry name" value="RND_mfp"/>
    <property type="match status" value="1"/>
</dbReference>
<dbReference type="InterPro" id="IPR058625">
    <property type="entry name" value="MdtA-like_BSH"/>
</dbReference>
<dbReference type="GO" id="GO:0015562">
    <property type="term" value="F:efflux transmembrane transporter activity"/>
    <property type="evidence" value="ECO:0007669"/>
    <property type="project" value="TreeGrafter"/>
</dbReference>
<feature type="domain" description="Multidrug resistance protein MdtA-like barrel-sandwich hybrid" evidence="4">
    <location>
        <begin position="57"/>
        <end position="197"/>
    </location>
</feature>
<reference evidence="6 7" key="1">
    <citation type="submission" date="2018-04" db="EMBL/GenBank/DDBJ databases">
        <title>Genomic Encyclopedia of Archaeal and Bacterial Type Strains, Phase II (KMG-II): from individual species to whole genera.</title>
        <authorList>
            <person name="Goeker M."/>
        </authorList>
    </citation>
    <scope>NUCLEOTIDE SEQUENCE [LARGE SCALE GENOMIC DNA]</scope>
    <source>
        <strain evidence="6 7">DSM 5822</strain>
    </source>
</reference>
<dbReference type="Gene3D" id="2.40.420.20">
    <property type="match status" value="1"/>
</dbReference>
<feature type="domain" description="CusB-like beta-barrel" evidence="5">
    <location>
        <begin position="209"/>
        <end position="282"/>
    </location>
</feature>
<dbReference type="Pfam" id="PF25917">
    <property type="entry name" value="BSH_RND"/>
    <property type="match status" value="1"/>
</dbReference>
<evidence type="ECO:0000256" key="1">
    <source>
        <dbReference type="ARBA" id="ARBA00009477"/>
    </source>
</evidence>
<dbReference type="Pfam" id="PF25876">
    <property type="entry name" value="HH_MFP_RND"/>
    <property type="match status" value="1"/>
</dbReference>
<dbReference type="Gene3D" id="2.40.50.100">
    <property type="match status" value="1"/>
</dbReference>